<proteinExistence type="predicted"/>
<dbReference type="AlphaFoldDB" id="A0A7I8L9K6"/>
<reference evidence="2" key="1">
    <citation type="submission" date="2020-02" db="EMBL/GenBank/DDBJ databases">
        <authorList>
            <person name="Scholz U."/>
            <person name="Mascher M."/>
            <person name="Fiebig A."/>
        </authorList>
    </citation>
    <scope>NUCLEOTIDE SEQUENCE</scope>
</reference>
<protein>
    <submittedName>
        <fullName evidence="2">Uncharacterized protein</fullName>
    </submittedName>
</protein>
<organism evidence="2 3">
    <name type="scientific">Spirodela intermedia</name>
    <name type="common">Intermediate duckweed</name>
    <dbReference type="NCBI Taxonomy" id="51605"/>
    <lineage>
        <taxon>Eukaryota</taxon>
        <taxon>Viridiplantae</taxon>
        <taxon>Streptophyta</taxon>
        <taxon>Embryophyta</taxon>
        <taxon>Tracheophyta</taxon>
        <taxon>Spermatophyta</taxon>
        <taxon>Magnoliopsida</taxon>
        <taxon>Liliopsida</taxon>
        <taxon>Araceae</taxon>
        <taxon>Lemnoideae</taxon>
        <taxon>Spirodela</taxon>
    </lineage>
</organism>
<dbReference type="PANTHER" id="PTHR36709">
    <property type="entry name" value="OS02G0604100 PROTEIN"/>
    <property type="match status" value="1"/>
</dbReference>
<dbReference type="EMBL" id="LR746276">
    <property type="protein sequence ID" value="CAA7406550.1"/>
    <property type="molecule type" value="Genomic_DNA"/>
</dbReference>
<evidence type="ECO:0000313" key="3">
    <source>
        <dbReference type="Proteomes" id="UP000663760"/>
    </source>
</evidence>
<accession>A0A7I8L9K6</accession>
<dbReference type="PANTHER" id="PTHR36709:SF1">
    <property type="entry name" value="OS02G0604100 PROTEIN"/>
    <property type="match status" value="1"/>
</dbReference>
<name>A0A7I8L9K6_SPIIN</name>
<sequence>MTKYNVVTKAKRAEIQERKRAIRGEPGTGKLKQKQDNYIPVSGKRKRKLVNKWRRDQKEALQKGLISMEDVEMAVAQGTSKNTSSKPQMKFPLRKGAKLRIKNSKSKGKRRKGHSKAAATETLAEAMQE</sequence>
<gene>
    <name evidence="2" type="ORF">SI8410_13017228</name>
</gene>
<keyword evidence="3" id="KW-1185">Reference proteome</keyword>
<dbReference type="Proteomes" id="UP000663760">
    <property type="component" value="Chromosome 13"/>
</dbReference>
<evidence type="ECO:0000313" key="2">
    <source>
        <dbReference type="EMBL" id="CAA7406550.1"/>
    </source>
</evidence>
<feature type="region of interest" description="Disordered" evidence="1">
    <location>
        <begin position="77"/>
        <end position="129"/>
    </location>
</feature>
<dbReference type="OrthoDB" id="775892at2759"/>
<feature type="compositionally biased region" description="Polar residues" evidence="1">
    <location>
        <begin position="77"/>
        <end position="87"/>
    </location>
</feature>
<feature type="compositionally biased region" description="Basic residues" evidence="1">
    <location>
        <begin position="92"/>
        <end position="115"/>
    </location>
</feature>
<evidence type="ECO:0000256" key="1">
    <source>
        <dbReference type="SAM" id="MobiDB-lite"/>
    </source>
</evidence>